<keyword evidence="4" id="KW-1185">Reference proteome</keyword>
<dbReference type="Proteomes" id="UP000590068">
    <property type="component" value="Unassembled WGS sequence"/>
</dbReference>
<dbReference type="RefSeq" id="WP_102443604.1">
    <property type="nucleotide sequence ID" value="NZ_JABBXC010000032.1"/>
</dbReference>
<protein>
    <submittedName>
        <fullName evidence="2">Uncharacterized protein</fullName>
    </submittedName>
</protein>
<gene>
    <name evidence="2" type="ORF">BCS93_15915</name>
    <name evidence="1" type="ORF">HJ568_14655</name>
</gene>
<dbReference type="EMBL" id="MDBO01000107">
    <property type="protein sequence ID" value="PMP07441.1"/>
    <property type="molecule type" value="Genomic_DNA"/>
</dbReference>
<comment type="caution">
    <text evidence="2">The sequence shown here is derived from an EMBL/GenBank/DDBJ whole genome shotgun (WGS) entry which is preliminary data.</text>
</comment>
<evidence type="ECO:0000313" key="4">
    <source>
        <dbReference type="Proteomes" id="UP000590068"/>
    </source>
</evidence>
<evidence type="ECO:0000313" key="3">
    <source>
        <dbReference type="Proteomes" id="UP000235611"/>
    </source>
</evidence>
<proteinExistence type="predicted"/>
<dbReference type="Proteomes" id="UP000235611">
    <property type="component" value="Unassembled WGS sequence"/>
</dbReference>
<accession>A0AAP8SVH8</accession>
<name>A0AAP8SVH8_9VIBR</name>
<sequence length="98" mass="11493">MCLTQEYFDERDKSHKQFKQLGFLTLEQACEELKVDTQSLYDVGVLESAELTTARCNLTTLSAIGRLFFVEEYQEIFISSENIERLRRALTTWGRFEL</sequence>
<evidence type="ECO:0000313" key="1">
    <source>
        <dbReference type="EMBL" id="NMR71192.1"/>
    </source>
</evidence>
<dbReference type="AlphaFoldDB" id="A0AAP8SVH8"/>
<reference evidence="2" key="3">
    <citation type="journal article" date="2018" name="Nature">
        <title>A major lineage of non-tailed dsDNA viruses as unrecognized killers of marine bacteria.</title>
        <authorList>
            <person name="Kauffman K.M."/>
            <person name="Hussain F.A."/>
            <person name="Yang J."/>
            <person name="Arevalo P."/>
            <person name="Brown J.M."/>
            <person name="Chang W.K."/>
            <person name="VanInsberghe D."/>
            <person name="Elsherbini J."/>
            <person name="Sharma R.S."/>
            <person name="Cutler M.B."/>
            <person name="Kelly L."/>
            <person name="Polz M.F."/>
        </authorList>
    </citation>
    <scope>NUCLEOTIDE SEQUENCE</scope>
    <source>
        <strain evidence="2">10N.222.49.A5</strain>
    </source>
</reference>
<dbReference type="EMBL" id="JABCJR010000030">
    <property type="protein sequence ID" value="NMR71192.1"/>
    <property type="molecule type" value="Genomic_DNA"/>
</dbReference>
<reference evidence="2" key="2">
    <citation type="submission" date="2016-07" db="EMBL/GenBank/DDBJ databases">
        <authorList>
            <person name="Kauffman K."/>
            <person name="Arevalo P."/>
            <person name="Polz M.F."/>
        </authorList>
    </citation>
    <scope>NUCLEOTIDE SEQUENCE</scope>
    <source>
        <strain evidence="2">10N.222.49.A5</strain>
    </source>
</reference>
<reference evidence="1 4" key="4">
    <citation type="submission" date="2020-04" db="EMBL/GenBank/DDBJ databases">
        <title>WGS-Seq of Vibrio isolated by the O'Toole Lab.</title>
        <authorList>
            <person name="Mckone K.P."/>
            <person name="Whitaker R."/>
            <person name="Sevigney J.L."/>
            <person name="Herring J.B."/>
            <person name="O'Toole G."/>
        </authorList>
    </citation>
    <scope>NUCLEOTIDE SEQUENCE [LARGE SCALE GENOMIC DNA]</scope>
    <source>
        <strain evidence="1 4">BS_02</strain>
    </source>
</reference>
<reference evidence="3" key="1">
    <citation type="submission" date="2016-07" db="EMBL/GenBank/DDBJ databases">
        <title>Nontailed viruses are major unrecognized killers of bacteria in the ocean.</title>
        <authorList>
            <person name="Kauffman K."/>
            <person name="Hussain F."/>
            <person name="Yang J."/>
            <person name="Arevalo P."/>
            <person name="Brown J."/>
            <person name="Cutler M."/>
            <person name="Kelly L."/>
            <person name="Polz M.F."/>
        </authorList>
    </citation>
    <scope>NUCLEOTIDE SEQUENCE [LARGE SCALE GENOMIC DNA]</scope>
    <source>
        <strain evidence="3">10N.222.49.A5</strain>
    </source>
</reference>
<organism evidence="2 3">
    <name type="scientific">Vibrio breoganii</name>
    <dbReference type="NCBI Taxonomy" id="553239"/>
    <lineage>
        <taxon>Bacteria</taxon>
        <taxon>Pseudomonadati</taxon>
        <taxon>Pseudomonadota</taxon>
        <taxon>Gammaproteobacteria</taxon>
        <taxon>Vibrionales</taxon>
        <taxon>Vibrionaceae</taxon>
        <taxon>Vibrio</taxon>
    </lineage>
</organism>
<evidence type="ECO:0000313" key="2">
    <source>
        <dbReference type="EMBL" id="PMP07441.1"/>
    </source>
</evidence>